<evidence type="ECO:0000313" key="11">
    <source>
        <dbReference type="Proteomes" id="UP000486602"/>
    </source>
</evidence>
<feature type="transmembrane region" description="Helical" evidence="8">
    <location>
        <begin position="241"/>
        <end position="262"/>
    </location>
</feature>
<evidence type="ECO:0000256" key="3">
    <source>
        <dbReference type="ARBA" id="ARBA00022448"/>
    </source>
</evidence>
<reference evidence="10 11" key="1">
    <citation type="submission" date="2020-02" db="EMBL/GenBank/DDBJ databases">
        <title>Out from the shadows clarifying the taxonomy of the family Cryomorphaceae and related taxa by utilizing the GTDB taxonomic framework.</title>
        <authorList>
            <person name="Bowman J.P."/>
        </authorList>
    </citation>
    <scope>NUCLEOTIDE SEQUENCE [LARGE SCALE GENOMIC DNA]</scope>
    <source>
        <strain evidence="10 11">QSSC 1-22</strain>
    </source>
</reference>
<dbReference type="GO" id="GO:0005283">
    <property type="term" value="F:amino acid:sodium symporter activity"/>
    <property type="evidence" value="ECO:0007669"/>
    <property type="project" value="InterPro"/>
</dbReference>
<evidence type="ECO:0000313" key="10">
    <source>
        <dbReference type="EMBL" id="NEN22853.1"/>
    </source>
</evidence>
<evidence type="ECO:0000256" key="6">
    <source>
        <dbReference type="ARBA" id="ARBA00022989"/>
    </source>
</evidence>
<comment type="caution">
    <text evidence="10">The sequence shown here is derived from an EMBL/GenBank/DDBJ whole genome shotgun (WGS) entry which is preliminary data.</text>
</comment>
<dbReference type="Pfam" id="PF01235">
    <property type="entry name" value="Na_Ala_symp"/>
    <property type="match status" value="1"/>
</dbReference>
<evidence type="ECO:0000256" key="5">
    <source>
        <dbReference type="ARBA" id="ARBA00022692"/>
    </source>
</evidence>
<proteinExistence type="inferred from homology"/>
<evidence type="ECO:0000256" key="2">
    <source>
        <dbReference type="ARBA" id="ARBA00009261"/>
    </source>
</evidence>
<comment type="similarity">
    <text evidence="2 8">Belongs to the alanine or glycine:cation symporter (AGCS) (TC 2.A.25) family.</text>
</comment>
<feature type="transmembrane region" description="Helical" evidence="8">
    <location>
        <begin position="447"/>
        <end position="465"/>
    </location>
</feature>
<dbReference type="InterPro" id="IPR001463">
    <property type="entry name" value="Na/Ala_symport"/>
</dbReference>
<keyword evidence="6 8" id="KW-1133">Transmembrane helix</keyword>
<dbReference type="AlphaFoldDB" id="A0A7K3WMH6"/>
<feature type="signal peptide" evidence="9">
    <location>
        <begin position="1"/>
        <end position="19"/>
    </location>
</feature>
<keyword evidence="11" id="KW-1185">Reference proteome</keyword>
<evidence type="ECO:0000256" key="8">
    <source>
        <dbReference type="RuleBase" id="RU363064"/>
    </source>
</evidence>
<comment type="subcellular location">
    <subcellularLocation>
        <location evidence="1 8">Cell membrane</location>
        <topology evidence="1 8">Multi-pass membrane protein</topology>
    </subcellularLocation>
</comment>
<dbReference type="PANTHER" id="PTHR30330">
    <property type="entry name" value="AGSS FAMILY TRANSPORTER, SODIUM-ALANINE"/>
    <property type="match status" value="1"/>
</dbReference>
<dbReference type="PANTHER" id="PTHR30330:SF3">
    <property type="entry name" value="TRANSCRIPTIONAL REGULATOR, LRP FAMILY"/>
    <property type="match status" value="1"/>
</dbReference>
<dbReference type="EMBL" id="JAAGVY010000006">
    <property type="protein sequence ID" value="NEN22853.1"/>
    <property type="molecule type" value="Genomic_DNA"/>
</dbReference>
<feature type="transmembrane region" description="Helical" evidence="8">
    <location>
        <begin position="477"/>
        <end position="499"/>
    </location>
</feature>
<dbReference type="RefSeq" id="WP_163283579.1">
    <property type="nucleotide sequence ID" value="NZ_JAAGVY010000006.1"/>
</dbReference>
<feature type="transmembrane region" description="Helical" evidence="8">
    <location>
        <begin position="378"/>
        <end position="398"/>
    </location>
</feature>
<dbReference type="PRINTS" id="PR00175">
    <property type="entry name" value="NAALASMPORT"/>
</dbReference>
<keyword evidence="5 8" id="KW-0812">Transmembrane</keyword>
<dbReference type="Gene3D" id="1.20.1740.10">
    <property type="entry name" value="Amino acid/polyamine transporter I"/>
    <property type="match status" value="1"/>
</dbReference>
<dbReference type="NCBIfam" id="TIGR00835">
    <property type="entry name" value="agcS"/>
    <property type="match status" value="1"/>
</dbReference>
<evidence type="ECO:0000256" key="9">
    <source>
        <dbReference type="SAM" id="SignalP"/>
    </source>
</evidence>
<keyword evidence="8" id="KW-0769">Symport</keyword>
<protein>
    <submittedName>
        <fullName evidence="10">Amino acid carrier protein</fullName>
    </submittedName>
</protein>
<feature type="transmembrane region" description="Helical" evidence="8">
    <location>
        <begin position="576"/>
        <end position="602"/>
    </location>
</feature>
<gene>
    <name evidence="10" type="ORF">G3O08_05000</name>
</gene>
<keyword evidence="7 8" id="KW-0472">Membrane</keyword>
<feature type="transmembrane region" description="Helical" evidence="8">
    <location>
        <begin position="623"/>
        <end position="641"/>
    </location>
</feature>
<evidence type="ECO:0000256" key="7">
    <source>
        <dbReference type="ARBA" id="ARBA00023136"/>
    </source>
</evidence>
<keyword evidence="3 8" id="KW-0813">Transport</keyword>
<evidence type="ECO:0000256" key="1">
    <source>
        <dbReference type="ARBA" id="ARBA00004651"/>
    </source>
</evidence>
<keyword evidence="4 8" id="KW-1003">Cell membrane</keyword>
<feature type="transmembrane region" description="Helical" evidence="8">
    <location>
        <begin position="647"/>
        <end position="666"/>
    </location>
</feature>
<feature type="transmembrane region" description="Helical" evidence="8">
    <location>
        <begin position="418"/>
        <end position="435"/>
    </location>
</feature>
<evidence type="ECO:0000256" key="4">
    <source>
        <dbReference type="ARBA" id="ARBA00022475"/>
    </source>
</evidence>
<accession>A0A7K3WMH6</accession>
<name>A0A7K3WMH6_9FLAO</name>
<sequence>MKKAIYLLVALFLTINLNAQLNAKLEVANDSETINDGRAQVIILSGTPPYKYQWSNEDTELDSDMSTGLTEGVTFNVAVSDATGDTIRLEGKIPATSTEEAINSVFLPVVNGLFSVLFWDPFATFGLYDPVVYADEKRVFATGYKQENVEKIFLMKWFQPEGAEVKEGDKLALLRRNTNDTITIYAAEPGKIHHWFSEGEIVFDRSDVASIAKANTAVFGTVVYDTPRPVLKPNGTIQKNAIPLIVVWLILGALFFTIRMGFINFTGVKQAINLVRGKYSDPSDKGEVSHFQALTTALSATVGLGNIAGVAVAIVVGGAGATFWMIVAGLLGMASKFVECTLGVKYRKINEKGEVSGGPMYYLSEGLKRRNMAGLGKVLAVLFAILCIGASFGGGNMFQANQAFVQVSAKVPLFQDNGALFGVILAIFVGLVIVGGIKSIARVTDKIVPFMVAVYVGFALIIIFMNIENLHAALSAIWHGAFSPSALRGGVIGVLVIGFQRAAFSNEAGVGSASIAHSASRTKYPISEGIVALLEPFIDTVVVCTMTALVLIFTGFANDAGGMNGSELTSAAFSSVFSWFDWVLLVAIVLFAFSTMISWSYYGLKAWSYLFGSTKASEYSYKLLFLIFVVIGSSVGLGSVLDFSDLMILGMAFPNILGLFLLSGEVRADLKSYFKGIKEGTIKRFK</sequence>
<keyword evidence="9" id="KW-0732">Signal</keyword>
<feature type="chain" id="PRO_5029668898" evidence="9">
    <location>
        <begin position="20"/>
        <end position="686"/>
    </location>
</feature>
<organism evidence="10 11">
    <name type="scientific">Cryomorpha ignava</name>
    <dbReference type="NCBI Taxonomy" id="101383"/>
    <lineage>
        <taxon>Bacteria</taxon>
        <taxon>Pseudomonadati</taxon>
        <taxon>Bacteroidota</taxon>
        <taxon>Flavobacteriia</taxon>
        <taxon>Flavobacteriales</taxon>
        <taxon>Cryomorphaceae</taxon>
        <taxon>Cryomorpha</taxon>
    </lineage>
</organism>
<dbReference type="Proteomes" id="UP000486602">
    <property type="component" value="Unassembled WGS sequence"/>
</dbReference>
<feature type="transmembrane region" description="Helical" evidence="8">
    <location>
        <begin position="530"/>
        <end position="556"/>
    </location>
</feature>
<dbReference type="GO" id="GO:0005886">
    <property type="term" value="C:plasma membrane"/>
    <property type="evidence" value="ECO:0007669"/>
    <property type="project" value="UniProtKB-SubCell"/>
</dbReference>